<dbReference type="EMBL" id="CANTFL010000037">
    <property type="protein sequence ID" value="CAI5709790.1"/>
    <property type="molecule type" value="Genomic_DNA"/>
</dbReference>
<dbReference type="PANTHER" id="PTHR12169:SF6">
    <property type="entry name" value="AFG1-LIKE ATPASE"/>
    <property type="match status" value="1"/>
</dbReference>
<dbReference type="GO" id="GO:0005524">
    <property type="term" value="F:ATP binding"/>
    <property type="evidence" value="ECO:0007669"/>
    <property type="project" value="UniProtKB-KW"/>
</dbReference>
<evidence type="ECO:0000313" key="6">
    <source>
        <dbReference type="Proteomes" id="UP001162031"/>
    </source>
</evidence>
<dbReference type="SUPFAM" id="SSF52540">
    <property type="entry name" value="P-loop containing nucleoside triphosphate hydrolases"/>
    <property type="match status" value="1"/>
</dbReference>
<keyword evidence="6" id="KW-1185">Reference proteome</keyword>
<dbReference type="InterPro" id="IPR005654">
    <property type="entry name" value="ATPase_AFG1-like"/>
</dbReference>
<dbReference type="Proteomes" id="UP001162031">
    <property type="component" value="Unassembled WGS sequence"/>
</dbReference>
<comment type="similarity">
    <text evidence="1">Belongs to the AFG1 ATPase family.</text>
</comment>
<gene>
    <name evidence="5" type="ORF">HBR001_LOCUS344</name>
</gene>
<reference evidence="5" key="1">
    <citation type="submission" date="2022-12" db="EMBL/GenBank/DDBJ databases">
        <authorList>
            <person name="Webb A."/>
        </authorList>
    </citation>
    <scope>NUCLEOTIDE SEQUENCE</scope>
    <source>
        <strain evidence="5">Hp1</strain>
    </source>
</reference>
<name>A0AAV0SZY6_HYABA</name>
<feature type="region of interest" description="Disordered" evidence="4">
    <location>
        <begin position="432"/>
        <end position="472"/>
    </location>
</feature>
<evidence type="ECO:0000313" key="5">
    <source>
        <dbReference type="EMBL" id="CAI5709790.1"/>
    </source>
</evidence>
<feature type="compositionally biased region" description="Acidic residues" evidence="4">
    <location>
        <begin position="460"/>
        <end position="472"/>
    </location>
</feature>
<dbReference type="Pfam" id="PF03969">
    <property type="entry name" value="AFG1_ATPase"/>
    <property type="match status" value="1"/>
</dbReference>
<sequence length="472" mass="52962">MHRFAARRAAFVPPSHTVYRHVLHCSSTLAAATGPKPQSSALYTVYKQCVHRGDVTYDPIQVRAVQYLDVLFSHVVKYEGPAVDVVRAPPRSWMSWWQTLTGNKDKTEGKTETVEAPKGLYLYGGVGCGKTFVMDMFFDHVPVEHKLRVHFHAFMLDIHKRMHELRQAGCREDPIPLIANDLLATSWLLCFDEFQVTDVADALILQRLFSALLKRGVVMVATSNRPPSDLYKNGLQRELFMPFIDLIGERCNVVSLEDSTIDYRVLKGAVHGANVYEYPITQDTRASFDYEFVAHCGGEETVTTHVTIQGRNVHVPEAAVRAGVCRFSFIDLCEKPLGAADYLAIAEAFPIVYISDIPLLDVERLNQLRRFITFVDCMYDRGVRLHCLAVTSPERLYHVDADIKSHVDEAFAFDRTVSRLLEMGSEAYLQAHSGRHGNGQSRERSFVASGSAGTANGSEESVDEDEQLQLSC</sequence>
<accession>A0AAV0SZY6</accession>
<evidence type="ECO:0000256" key="4">
    <source>
        <dbReference type="SAM" id="MobiDB-lite"/>
    </source>
</evidence>
<dbReference type="InterPro" id="IPR027417">
    <property type="entry name" value="P-loop_NTPase"/>
</dbReference>
<keyword evidence="3" id="KW-0067">ATP-binding</keyword>
<evidence type="ECO:0008006" key="7">
    <source>
        <dbReference type="Google" id="ProtNLM"/>
    </source>
</evidence>
<dbReference type="GO" id="GO:0005739">
    <property type="term" value="C:mitochondrion"/>
    <property type="evidence" value="ECO:0007669"/>
    <property type="project" value="TreeGrafter"/>
</dbReference>
<dbReference type="GO" id="GO:0016887">
    <property type="term" value="F:ATP hydrolysis activity"/>
    <property type="evidence" value="ECO:0007669"/>
    <property type="project" value="InterPro"/>
</dbReference>
<proteinExistence type="inferred from homology"/>
<dbReference type="PANTHER" id="PTHR12169">
    <property type="entry name" value="ATPASE N2B"/>
    <property type="match status" value="1"/>
</dbReference>
<dbReference type="NCBIfam" id="NF040713">
    <property type="entry name" value="ZapE"/>
    <property type="match status" value="1"/>
</dbReference>
<dbReference type="Gene3D" id="3.40.50.300">
    <property type="entry name" value="P-loop containing nucleotide triphosphate hydrolases"/>
    <property type="match status" value="1"/>
</dbReference>
<dbReference type="AlphaFoldDB" id="A0AAV0SZY6"/>
<evidence type="ECO:0000256" key="1">
    <source>
        <dbReference type="ARBA" id="ARBA00010322"/>
    </source>
</evidence>
<evidence type="ECO:0000256" key="2">
    <source>
        <dbReference type="ARBA" id="ARBA00022741"/>
    </source>
</evidence>
<comment type="caution">
    <text evidence="5">The sequence shown here is derived from an EMBL/GenBank/DDBJ whole genome shotgun (WGS) entry which is preliminary data.</text>
</comment>
<keyword evidence="2" id="KW-0547">Nucleotide-binding</keyword>
<protein>
    <recommendedName>
        <fullName evidence="7">ATPase</fullName>
    </recommendedName>
</protein>
<evidence type="ECO:0000256" key="3">
    <source>
        <dbReference type="ARBA" id="ARBA00022840"/>
    </source>
</evidence>
<organism evidence="5 6">
    <name type="scientific">Hyaloperonospora brassicae</name>
    <name type="common">Brassica downy mildew</name>
    <name type="synonym">Peronospora brassicae</name>
    <dbReference type="NCBI Taxonomy" id="162125"/>
    <lineage>
        <taxon>Eukaryota</taxon>
        <taxon>Sar</taxon>
        <taxon>Stramenopiles</taxon>
        <taxon>Oomycota</taxon>
        <taxon>Peronosporomycetes</taxon>
        <taxon>Peronosporales</taxon>
        <taxon>Peronosporaceae</taxon>
        <taxon>Hyaloperonospora</taxon>
    </lineage>
</organism>